<protein>
    <submittedName>
        <fullName evidence="2">Glycosyltransferase family 2 protein</fullName>
    </submittedName>
</protein>
<dbReference type="InterPro" id="IPR050256">
    <property type="entry name" value="Glycosyltransferase_2"/>
</dbReference>
<keyword evidence="2" id="KW-0808">Transferase</keyword>
<evidence type="ECO:0000259" key="1">
    <source>
        <dbReference type="Pfam" id="PF00535"/>
    </source>
</evidence>
<dbReference type="GO" id="GO:0016740">
    <property type="term" value="F:transferase activity"/>
    <property type="evidence" value="ECO:0007669"/>
    <property type="project" value="UniProtKB-KW"/>
</dbReference>
<dbReference type="InterPro" id="IPR029044">
    <property type="entry name" value="Nucleotide-diphossugar_trans"/>
</dbReference>
<dbReference type="SUPFAM" id="SSF53448">
    <property type="entry name" value="Nucleotide-diphospho-sugar transferases"/>
    <property type="match status" value="1"/>
</dbReference>
<comment type="caution">
    <text evidence="2">The sequence shown here is derived from an EMBL/GenBank/DDBJ whole genome shotgun (WGS) entry which is preliminary data.</text>
</comment>
<accession>A0A426U9Q2</accession>
<dbReference type="CDD" id="cd04179">
    <property type="entry name" value="DPM_DPG-synthase_like"/>
    <property type="match status" value="1"/>
</dbReference>
<feature type="domain" description="Glycosyltransferase 2-like" evidence="1">
    <location>
        <begin position="7"/>
        <end position="176"/>
    </location>
</feature>
<dbReference type="EMBL" id="RSAS01000076">
    <property type="protein sequence ID" value="RRR77144.1"/>
    <property type="molecule type" value="Genomic_DNA"/>
</dbReference>
<evidence type="ECO:0000313" key="3">
    <source>
        <dbReference type="Proteomes" id="UP000280307"/>
    </source>
</evidence>
<proteinExistence type="predicted"/>
<reference evidence="2 3" key="1">
    <citation type="submission" date="2018-12" db="EMBL/GenBank/DDBJ databases">
        <title>Genome Sequence of Candidatus Viridilinea halotolerans isolated from saline sulfide-rich spring.</title>
        <authorList>
            <person name="Grouzdev D.S."/>
            <person name="Burganskaya E.I."/>
            <person name="Krutkina M.S."/>
            <person name="Sukhacheva M.V."/>
            <person name="Gorlenko V.M."/>
        </authorList>
    </citation>
    <scope>NUCLEOTIDE SEQUENCE [LARGE SCALE GENOMIC DNA]</scope>
    <source>
        <strain evidence="2">Chok-6</strain>
    </source>
</reference>
<dbReference type="PANTHER" id="PTHR48090">
    <property type="entry name" value="UNDECAPRENYL-PHOSPHATE 4-DEOXY-4-FORMAMIDO-L-ARABINOSE TRANSFERASE-RELATED"/>
    <property type="match status" value="1"/>
</dbReference>
<dbReference type="InterPro" id="IPR001173">
    <property type="entry name" value="Glyco_trans_2-like"/>
</dbReference>
<evidence type="ECO:0000313" key="2">
    <source>
        <dbReference type="EMBL" id="RRR77144.1"/>
    </source>
</evidence>
<dbReference type="Pfam" id="PF00535">
    <property type="entry name" value="Glycos_transf_2"/>
    <property type="match status" value="1"/>
</dbReference>
<organism evidence="2 3">
    <name type="scientific">Candidatus Viridilinea halotolerans</name>
    <dbReference type="NCBI Taxonomy" id="2491704"/>
    <lineage>
        <taxon>Bacteria</taxon>
        <taxon>Bacillati</taxon>
        <taxon>Chloroflexota</taxon>
        <taxon>Chloroflexia</taxon>
        <taxon>Chloroflexales</taxon>
        <taxon>Chloroflexineae</taxon>
        <taxon>Oscillochloridaceae</taxon>
        <taxon>Candidatus Viridilinea</taxon>
    </lineage>
</organism>
<gene>
    <name evidence="2" type="ORF">EI684_01935</name>
</gene>
<dbReference type="Gene3D" id="3.90.550.10">
    <property type="entry name" value="Spore Coat Polysaccharide Biosynthesis Protein SpsA, Chain A"/>
    <property type="match status" value="1"/>
</dbReference>
<sequence>MTTCDLSVIIPCYNEAEGVATMYERLAEVLPALCERGKVELVLVDDGSLDGTGDLLAQAFGAWPEVVIARHERNLGLGAALRTGLAHAHGDIIVTTDSDGTYPFTHIPTLLSYLKPGIDVVTASPYHPGGGIANVPAYRIFISKGASLLYRILLDWRVHTYTALFRAYRREVIETITPRITHDGFLMVTQMLVEPIMAGYRIAEYPTILQVRQTGSSKARLVRITKTHLRYMASLIGRKLRGERHSKTAKMR</sequence>
<name>A0A426U9Q2_9CHLR</name>
<dbReference type="AlphaFoldDB" id="A0A426U9Q2"/>
<dbReference type="Proteomes" id="UP000280307">
    <property type="component" value="Unassembled WGS sequence"/>
</dbReference>